<dbReference type="AlphaFoldDB" id="H8X2T0"/>
<dbReference type="KEGG" id="cot:CORT_0C02520"/>
<accession>H8X2T0</accession>
<keyword evidence="2" id="KW-0134">Cell wall</keyword>
<evidence type="ECO:0000313" key="8">
    <source>
        <dbReference type="Proteomes" id="UP000005018"/>
    </source>
</evidence>
<feature type="compositionally biased region" description="Low complexity" evidence="6">
    <location>
        <begin position="114"/>
        <end position="137"/>
    </location>
</feature>
<dbReference type="OrthoDB" id="10686471at2759"/>
<keyword evidence="3" id="KW-0964">Secreted</keyword>
<evidence type="ECO:0000256" key="3">
    <source>
        <dbReference type="ARBA" id="ARBA00022525"/>
    </source>
</evidence>
<feature type="compositionally biased region" description="Polar residues" evidence="6">
    <location>
        <begin position="97"/>
        <end position="113"/>
    </location>
</feature>
<feature type="compositionally biased region" description="Polar residues" evidence="6">
    <location>
        <begin position="455"/>
        <end position="485"/>
    </location>
</feature>
<feature type="region of interest" description="Disordered" evidence="6">
    <location>
        <begin position="173"/>
        <end position="232"/>
    </location>
</feature>
<feature type="region of interest" description="Disordered" evidence="6">
    <location>
        <begin position="564"/>
        <end position="589"/>
    </location>
</feature>
<sequence length="645" mass="68282">MKLGNISTIICFVSLVSGKIVTVIAPVTVTMGLTSTITVDPNEIITTSESTSFITSTTDAETLSSTISKSVVTVIVPITVTEPIISTSTYCPETETENTLRVSPSTTQTSELVSSNEHSTSSQESQSPESISEEQSSTMVLSSFHSEESETYTSSSIDESSIMSVIDVSSEHVLQTTTSSEETEFTSVESSTEEITSSLADLTITSQNESRSIDSTTFESTPETGSSTVFSYSLEGPSSVQTDSPYSTFFESSSLLFESTSLKASFSKASIETGSSSAGIEVKIQTTSESSTVEESSVNVFSKTSSLVSTLLSSNEFSSLNYSSSIPPPLSTTTNIETTIITTTSCSGDICSKVTHTNDLTTVTEDATVYTTYSTLFTSVESASGEELFILSQSDDISFSTSLSPPEPNTEYSGSMPVPPYSVIKSNAFPVEVLRTMTCSSEECLTSLAAIPSSEVESSMENQTEEQVTLSSTESQEVIPTTTAESIPPIESSGATTSVAVPSTLSAVDHSSELIEGVTDSSKEVTTDKPESHVTTIVSYNSEKDVITKITSTIETTSRVQRSSIKSDVEVPQATTESSPEEVSEEGTLATGTTLLDSTSLVYNAQETFAVSSNLESPAVSTYEGSALVNTPELAVVCGMLFYFI</sequence>
<evidence type="ECO:0000256" key="4">
    <source>
        <dbReference type="ARBA" id="ARBA00022729"/>
    </source>
</evidence>
<feature type="compositionally biased region" description="Low complexity" evidence="6">
    <location>
        <begin position="176"/>
        <end position="198"/>
    </location>
</feature>
<dbReference type="GeneID" id="14539899"/>
<dbReference type="RefSeq" id="XP_003868531.1">
    <property type="nucleotide sequence ID" value="XM_003868483.1"/>
</dbReference>
<evidence type="ECO:0000256" key="5">
    <source>
        <dbReference type="ARBA" id="ARBA00023180"/>
    </source>
</evidence>
<keyword evidence="5" id="KW-0325">Glycoprotein</keyword>
<name>H8X2T0_CANO9</name>
<dbReference type="HOGENOM" id="CLU_424501_0_0_1"/>
<dbReference type="Proteomes" id="UP000005018">
    <property type="component" value="Chromosome 3"/>
</dbReference>
<feature type="region of interest" description="Disordered" evidence="6">
    <location>
        <begin position="91"/>
        <end position="157"/>
    </location>
</feature>
<evidence type="ECO:0000256" key="1">
    <source>
        <dbReference type="ARBA" id="ARBA00004191"/>
    </source>
</evidence>
<dbReference type="GO" id="GO:0009277">
    <property type="term" value="C:fungal-type cell wall"/>
    <property type="evidence" value="ECO:0007669"/>
    <property type="project" value="UniProtKB-ARBA"/>
</dbReference>
<gene>
    <name evidence="7" type="ORF">CORT_0C02520</name>
</gene>
<organism evidence="7 8">
    <name type="scientific">Candida orthopsilosis (strain 90-125)</name>
    <name type="common">Yeast</name>
    <dbReference type="NCBI Taxonomy" id="1136231"/>
    <lineage>
        <taxon>Eukaryota</taxon>
        <taxon>Fungi</taxon>
        <taxon>Dikarya</taxon>
        <taxon>Ascomycota</taxon>
        <taxon>Saccharomycotina</taxon>
        <taxon>Pichiomycetes</taxon>
        <taxon>Debaryomycetaceae</taxon>
        <taxon>Candida/Lodderomyces clade</taxon>
        <taxon>Candida</taxon>
    </lineage>
</organism>
<comment type="subcellular location">
    <subcellularLocation>
        <location evidence="1">Secreted</location>
        <location evidence="1">Cell wall</location>
    </subcellularLocation>
</comment>
<reference evidence="7 8" key="1">
    <citation type="journal article" date="2012" name="PLoS ONE">
        <title>Sequence and analysis of the genome of the pathogenic yeast Candida orthopsilosis.</title>
        <authorList>
            <person name="Riccombeni A."/>
            <person name="Vidanes G."/>
            <person name="Proux-Wera E."/>
            <person name="Wolfe K.H."/>
            <person name="Butler G."/>
        </authorList>
    </citation>
    <scope>NUCLEOTIDE SEQUENCE [LARGE SCALE GENOMIC DNA]</scope>
    <source>
        <strain evidence="7 8">Co 90-125</strain>
    </source>
</reference>
<dbReference type="Pfam" id="PF13928">
    <property type="entry name" value="Flocculin_t3"/>
    <property type="match status" value="1"/>
</dbReference>
<keyword evidence="4" id="KW-0732">Signal</keyword>
<evidence type="ECO:0000256" key="2">
    <source>
        <dbReference type="ARBA" id="ARBA00022512"/>
    </source>
</evidence>
<feature type="region of interest" description="Disordered" evidence="6">
    <location>
        <begin position="455"/>
        <end position="496"/>
    </location>
</feature>
<evidence type="ECO:0000256" key="6">
    <source>
        <dbReference type="SAM" id="MobiDB-lite"/>
    </source>
</evidence>
<feature type="compositionally biased region" description="Polar residues" evidence="6">
    <location>
        <begin position="199"/>
        <end position="232"/>
    </location>
</feature>
<dbReference type="EMBL" id="HE681721">
    <property type="protein sequence ID" value="CCG25627.1"/>
    <property type="molecule type" value="Genomic_DNA"/>
</dbReference>
<keyword evidence="8" id="KW-1185">Reference proteome</keyword>
<evidence type="ECO:0000313" key="7">
    <source>
        <dbReference type="EMBL" id="CCG25627.1"/>
    </source>
</evidence>
<dbReference type="InterPro" id="IPR025928">
    <property type="entry name" value="Flocculin_t3_rpt"/>
</dbReference>
<proteinExistence type="predicted"/>
<protein>
    <submittedName>
        <fullName evidence="7">Uncharacterized protein</fullName>
    </submittedName>
</protein>